<keyword evidence="3" id="KW-1185">Reference proteome</keyword>
<dbReference type="EMBL" id="JBHUCM010000026">
    <property type="protein sequence ID" value="MFD1541365.1"/>
    <property type="molecule type" value="Genomic_DNA"/>
</dbReference>
<dbReference type="PRINTS" id="PR00598">
    <property type="entry name" value="HTHMARR"/>
</dbReference>
<protein>
    <submittedName>
        <fullName evidence="2">MarR family transcriptional regulator</fullName>
    </submittedName>
</protein>
<organism evidence="2 3">
    <name type="scientific">Nonomuraea guangzhouensis</name>
    <dbReference type="NCBI Taxonomy" id="1291555"/>
    <lineage>
        <taxon>Bacteria</taxon>
        <taxon>Bacillati</taxon>
        <taxon>Actinomycetota</taxon>
        <taxon>Actinomycetes</taxon>
        <taxon>Streptosporangiales</taxon>
        <taxon>Streptosporangiaceae</taxon>
        <taxon>Nonomuraea</taxon>
    </lineage>
</organism>
<sequence>AGALGVNRTDLRCLEALSQGERLTPGVLGPALGLTTGSVTAMLDRLERLGYVTRSPDPSDRRKVVVGITEEAAGKVWDLYGPIAAAGDAFMKEYTAAELTVLAGYLRRSRELYEHHLTRARAMPTAAKRR</sequence>
<feature type="domain" description="HTH marR-type" evidence="1">
    <location>
        <begin position="1"/>
        <end position="111"/>
    </location>
</feature>
<dbReference type="InterPro" id="IPR036388">
    <property type="entry name" value="WH-like_DNA-bd_sf"/>
</dbReference>
<name>A0ABW4GFP5_9ACTN</name>
<dbReference type="InterPro" id="IPR039422">
    <property type="entry name" value="MarR/SlyA-like"/>
</dbReference>
<comment type="caution">
    <text evidence="2">The sequence shown here is derived from an EMBL/GenBank/DDBJ whole genome shotgun (WGS) entry which is preliminary data.</text>
</comment>
<evidence type="ECO:0000259" key="1">
    <source>
        <dbReference type="PROSITE" id="PS50995"/>
    </source>
</evidence>
<dbReference type="Gene3D" id="1.10.10.10">
    <property type="entry name" value="Winged helix-like DNA-binding domain superfamily/Winged helix DNA-binding domain"/>
    <property type="match status" value="1"/>
</dbReference>
<dbReference type="InterPro" id="IPR000835">
    <property type="entry name" value="HTH_MarR-typ"/>
</dbReference>
<dbReference type="PANTHER" id="PTHR33164:SF106">
    <property type="entry name" value="TRANSCRIPTIONAL REGULATORY PROTEIN"/>
    <property type="match status" value="1"/>
</dbReference>
<evidence type="ECO:0000313" key="3">
    <source>
        <dbReference type="Proteomes" id="UP001597097"/>
    </source>
</evidence>
<dbReference type="InterPro" id="IPR036390">
    <property type="entry name" value="WH_DNA-bd_sf"/>
</dbReference>
<proteinExistence type="predicted"/>
<gene>
    <name evidence="2" type="ORF">ACFSJ0_30225</name>
</gene>
<dbReference type="SUPFAM" id="SSF46785">
    <property type="entry name" value="Winged helix' DNA-binding domain"/>
    <property type="match status" value="1"/>
</dbReference>
<dbReference type="Proteomes" id="UP001597097">
    <property type="component" value="Unassembled WGS sequence"/>
</dbReference>
<feature type="non-terminal residue" evidence="2">
    <location>
        <position position="1"/>
    </location>
</feature>
<dbReference type="Pfam" id="PF01047">
    <property type="entry name" value="MarR"/>
    <property type="match status" value="1"/>
</dbReference>
<evidence type="ECO:0000313" key="2">
    <source>
        <dbReference type="EMBL" id="MFD1541365.1"/>
    </source>
</evidence>
<accession>A0ABW4GFP5</accession>
<dbReference type="PROSITE" id="PS50995">
    <property type="entry name" value="HTH_MARR_2"/>
    <property type="match status" value="1"/>
</dbReference>
<reference evidence="3" key="1">
    <citation type="journal article" date="2019" name="Int. J. Syst. Evol. Microbiol.">
        <title>The Global Catalogue of Microorganisms (GCM) 10K type strain sequencing project: providing services to taxonomists for standard genome sequencing and annotation.</title>
        <authorList>
            <consortium name="The Broad Institute Genomics Platform"/>
            <consortium name="The Broad Institute Genome Sequencing Center for Infectious Disease"/>
            <person name="Wu L."/>
            <person name="Ma J."/>
        </authorList>
    </citation>
    <scope>NUCLEOTIDE SEQUENCE [LARGE SCALE GENOMIC DNA]</scope>
    <source>
        <strain evidence="3">CGMCC 1.15399</strain>
    </source>
</reference>
<dbReference type="PANTHER" id="PTHR33164">
    <property type="entry name" value="TRANSCRIPTIONAL REGULATOR, MARR FAMILY"/>
    <property type="match status" value="1"/>
</dbReference>
<dbReference type="RefSeq" id="WP_378623188.1">
    <property type="nucleotide sequence ID" value="NZ_JBHUCM010000026.1"/>
</dbReference>
<dbReference type="SMART" id="SM00347">
    <property type="entry name" value="HTH_MARR"/>
    <property type="match status" value="1"/>
</dbReference>